<comment type="similarity">
    <text evidence="7">Belongs to the exonuclease superfamily. TREX family.</text>
</comment>
<keyword evidence="5" id="KW-0269">Exonuclease</keyword>
<accession>A0ABM4BSR7</accession>
<dbReference type="RefSeq" id="XP_065652195.1">
    <property type="nucleotide sequence ID" value="XM_065796123.1"/>
</dbReference>
<evidence type="ECO:0000256" key="7">
    <source>
        <dbReference type="ARBA" id="ARBA00025769"/>
    </source>
</evidence>
<feature type="domain" description="Exonuclease" evidence="8">
    <location>
        <begin position="4"/>
        <end position="196"/>
    </location>
</feature>
<evidence type="ECO:0000256" key="6">
    <source>
        <dbReference type="ARBA" id="ARBA00022842"/>
    </source>
</evidence>
<evidence type="ECO:0000259" key="8">
    <source>
        <dbReference type="SMART" id="SM00479"/>
    </source>
</evidence>
<evidence type="ECO:0000256" key="3">
    <source>
        <dbReference type="ARBA" id="ARBA00022723"/>
    </source>
</evidence>
<gene>
    <name evidence="10" type="primary">LOC100215604</name>
</gene>
<organism evidence="9 10">
    <name type="scientific">Hydra vulgaris</name>
    <name type="common">Hydra</name>
    <name type="synonym">Hydra attenuata</name>
    <dbReference type="NCBI Taxonomy" id="6087"/>
    <lineage>
        <taxon>Eukaryota</taxon>
        <taxon>Metazoa</taxon>
        <taxon>Cnidaria</taxon>
        <taxon>Hydrozoa</taxon>
        <taxon>Hydroidolina</taxon>
        <taxon>Anthoathecata</taxon>
        <taxon>Aplanulata</taxon>
        <taxon>Hydridae</taxon>
        <taxon>Hydra</taxon>
    </lineage>
</organism>
<keyword evidence="9" id="KW-1185">Reference proteome</keyword>
<dbReference type="SUPFAM" id="SSF53098">
    <property type="entry name" value="Ribonuclease H-like"/>
    <property type="match status" value="1"/>
</dbReference>
<dbReference type="PANTHER" id="PTHR13058">
    <property type="entry name" value="THREE PRIME REPAIR EXONUCLEASE 1, 2"/>
    <property type="match status" value="1"/>
</dbReference>
<name>A0ABM4BSR7_HYDVU</name>
<dbReference type="Proteomes" id="UP001652625">
    <property type="component" value="Chromosome 04"/>
</dbReference>
<dbReference type="CDD" id="cd06127">
    <property type="entry name" value="DEDDh"/>
    <property type="match status" value="1"/>
</dbReference>
<keyword evidence="6" id="KW-0460">Magnesium</keyword>
<evidence type="ECO:0000313" key="10">
    <source>
        <dbReference type="RefSeq" id="XP_065652195.1"/>
    </source>
</evidence>
<dbReference type="InterPro" id="IPR012337">
    <property type="entry name" value="RNaseH-like_sf"/>
</dbReference>
<keyword evidence="2" id="KW-0540">Nuclease</keyword>
<keyword evidence="4" id="KW-0378">Hydrolase</keyword>
<dbReference type="PANTHER" id="PTHR13058:SF19">
    <property type="entry name" value="LD40940P"/>
    <property type="match status" value="1"/>
</dbReference>
<keyword evidence="3" id="KW-0479">Metal-binding</keyword>
<dbReference type="InterPro" id="IPR040393">
    <property type="entry name" value="TREX1/2"/>
</dbReference>
<evidence type="ECO:0000256" key="4">
    <source>
        <dbReference type="ARBA" id="ARBA00022801"/>
    </source>
</evidence>
<dbReference type="Pfam" id="PF00929">
    <property type="entry name" value="RNase_T"/>
    <property type="match status" value="1"/>
</dbReference>
<protein>
    <submittedName>
        <fullName evidence="10">Uncharacterized protein LOC100215604 isoform X2</fullName>
    </submittedName>
</protein>
<reference evidence="10" key="1">
    <citation type="submission" date="2025-08" db="UniProtKB">
        <authorList>
            <consortium name="RefSeq"/>
        </authorList>
    </citation>
    <scope>IDENTIFICATION</scope>
</reference>
<dbReference type="InterPro" id="IPR013520">
    <property type="entry name" value="Ribonucl_H"/>
</dbReference>
<comment type="cofactor">
    <cofactor evidence="1">
        <name>Mg(2+)</name>
        <dbReference type="ChEBI" id="CHEBI:18420"/>
    </cofactor>
</comment>
<dbReference type="Gene3D" id="3.30.420.10">
    <property type="entry name" value="Ribonuclease H-like superfamily/Ribonuclease H"/>
    <property type="match status" value="1"/>
</dbReference>
<evidence type="ECO:0000256" key="1">
    <source>
        <dbReference type="ARBA" id="ARBA00001946"/>
    </source>
</evidence>
<dbReference type="InterPro" id="IPR036397">
    <property type="entry name" value="RNaseH_sf"/>
</dbReference>
<dbReference type="SMART" id="SM00479">
    <property type="entry name" value="EXOIII"/>
    <property type="match status" value="1"/>
</dbReference>
<dbReference type="GeneID" id="100215604"/>
<evidence type="ECO:0000256" key="5">
    <source>
        <dbReference type="ARBA" id="ARBA00022839"/>
    </source>
</evidence>
<evidence type="ECO:0000313" key="9">
    <source>
        <dbReference type="Proteomes" id="UP001652625"/>
    </source>
</evidence>
<evidence type="ECO:0000256" key="2">
    <source>
        <dbReference type="ARBA" id="ARBA00022722"/>
    </source>
</evidence>
<proteinExistence type="inferred from homology"/>
<sequence>MEALFVFFDLEASHADKYFGDIIEIGAQVDPRLLKKKVFQSLIKTDQKLCYFALNKCSIKESDLVNQRSFPEVFTEFLDWVKSMIKEATSIHKKHFYPVLVAHGGFENDFMMIQGNMHRFGMNIKLLSDMCFADTYYFAKKLRENGLKILQGCQLSIKELLKKIFPYQKFHGLHRALADVKFMIKIFLESPLKVQFNEIEIATFNKTQLDFTSRVNSKENCRTLEATMPVGLAKVTYTMTLKRLLRNGLTHERLIEVFQNSVSFQDFYDQMKIIGIERKASKSLAARLSSMGYVCNGEDKSTLDANSSGYKLVVNSGRKNTADFFYNMFSDEFFFAPDEYEFEFGDFAKDEIQSIDDYFENLFYSKYRIKLRVKKRNITKENRDNKYAHINESVKQQSLQKSNEDCENWETDILPFDVEFELPTNRGRLAKVSSIGMTEDCLNGRSYSARVPLFKHFEDIDLKARPSGGIPKPVNKESRKKRNVKTKNKILDELHASNRNAVRANDGEVYILP</sequence>